<feature type="transmembrane region" description="Helical" evidence="4">
    <location>
        <begin position="384"/>
        <end position="407"/>
    </location>
</feature>
<evidence type="ECO:0000256" key="3">
    <source>
        <dbReference type="PROSITE-ProRule" id="PRU00339"/>
    </source>
</evidence>
<feature type="transmembrane region" description="Helical" evidence="4">
    <location>
        <begin position="303"/>
        <end position="323"/>
    </location>
</feature>
<keyword evidence="4" id="KW-1133">Transmembrane helix</keyword>
<dbReference type="SUPFAM" id="SSF48439">
    <property type="entry name" value="Protein prenylyltransferase"/>
    <property type="match status" value="1"/>
</dbReference>
<protein>
    <submittedName>
        <fullName evidence="5">Tetratricopeptide repeat protein</fullName>
    </submittedName>
</protein>
<name>A0A9D7SSN9_9BACT</name>
<feature type="repeat" description="TPR" evidence="3">
    <location>
        <begin position="460"/>
        <end position="493"/>
    </location>
</feature>
<dbReference type="SMART" id="SM00028">
    <property type="entry name" value="TPR"/>
    <property type="match status" value="5"/>
</dbReference>
<feature type="transmembrane region" description="Helical" evidence="4">
    <location>
        <begin position="227"/>
        <end position="247"/>
    </location>
</feature>
<evidence type="ECO:0000256" key="4">
    <source>
        <dbReference type="SAM" id="Phobius"/>
    </source>
</evidence>
<keyword evidence="2 3" id="KW-0802">TPR repeat</keyword>
<evidence type="ECO:0000313" key="5">
    <source>
        <dbReference type="EMBL" id="MBK9982367.1"/>
    </source>
</evidence>
<gene>
    <name evidence="5" type="ORF">IPP15_08075</name>
</gene>
<sequence length="605" mass="68523">MKGKQEQKQSQAGKNKKSISVKKDTGWNWKIIGLLTGIVLLSAFIYLPVLNNHFLAWDDNYYIRDNAFIYSFNLKDIFSNNVMGNYHPMTVLVLAIEYHLFDLSETGYHAVNLLLHLLNVILVFYAVLLLCNKSGVALVTSLLFGIHPIHVESVAWAAELKDLLYTLFFLASMIMYLKFLPNLQKKYYLAALMLFLLSLLSKGMGASLPVVLVLIDFFKGRKMTTKVWLEKIPFFLLAIIFGVIAVAAQRAPDIVQDVTFFTFPQRIAFACYGFCTYIAKLILPVNLSAYYPYPTKTGTGISLIYYAYIPLVLGILAAIIYSLRSTKNIIFGVGFFAITVFLVLQLLPVGDAIMADRYSYVPSIGIFYLGAEGFMYLWNSKLKWIGIVALAGFTIFFSAATHARCLIWRTDMSLWQDVIERFQTVPVAYYNRGLAFMNENKFKEAIDDYTKAIELKPGYNVALVNRGNILRGSSQYDAALRDYNSAIEATPNFSIAYFNRGILYMNQQRNEEALNDFSKAIEFKPGYYKAYSNRGVIYTNMKRYAEAIEDYSKAIEIKPDYMEAYYNRGMAQYNSGNKQAACADIRQSAALGFKTAVDAIANICN</sequence>
<dbReference type="InterPro" id="IPR011990">
    <property type="entry name" value="TPR-like_helical_dom_sf"/>
</dbReference>
<feature type="repeat" description="TPR" evidence="3">
    <location>
        <begin position="528"/>
        <end position="561"/>
    </location>
</feature>
<feature type="transmembrane region" description="Helical" evidence="4">
    <location>
        <begin position="27"/>
        <end position="47"/>
    </location>
</feature>
<reference evidence="5 6" key="1">
    <citation type="submission" date="2020-10" db="EMBL/GenBank/DDBJ databases">
        <title>Connecting structure to function with the recovery of over 1000 high-quality activated sludge metagenome-assembled genomes encoding full-length rRNA genes using long-read sequencing.</title>
        <authorList>
            <person name="Singleton C.M."/>
            <person name="Petriglieri F."/>
            <person name="Kristensen J.M."/>
            <person name="Kirkegaard R.H."/>
            <person name="Michaelsen T.Y."/>
            <person name="Andersen M.H."/>
            <person name="Karst S.M."/>
            <person name="Dueholm M.S."/>
            <person name="Nielsen P.H."/>
            <person name="Albertsen M."/>
        </authorList>
    </citation>
    <scope>NUCLEOTIDE SEQUENCE [LARGE SCALE GENOMIC DNA]</scope>
    <source>
        <strain evidence="5">Ribe_18-Q3-R11-54_MAXAC.273</strain>
    </source>
</reference>
<dbReference type="PANTHER" id="PTHR44227">
    <property type="match status" value="1"/>
</dbReference>
<dbReference type="Pfam" id="PF00515">
    <property type="entry name" value="TPR_1"/>
    <property type="match status" value="3"/>
</dbReference>
<feature type="transmembrane region" description="Helical" evidence="4">
    <location>
        <begin position="163"/>
        <end position="181"/>
    </location>
</feature>
<feature type="repeat" description="TPR" evidence="3">
    <location>
        <begin position="494"/>
        <end position="527"/>
    </location>
</feature>
<feature type="transmembrane region" description="Helical" evidence="4">
    <location>
        <begin position="113"/>
        <end position="130"/>
    </location>
</feature>
<feature type="transmembrane region" description="Helical" evidence="4">
    <location>
        <begin position="187"/>
        <end position="215"/>
    </location>
</feature>
<keyword evidence="1" id="KW-0677">Repeat</keyword>
<evidence type="ECO:0000256" key="2">
    <source>
        <dbReference type="ARBA" id="ARBA00022803"/>
    </source>
</evidence>
<organism evidence="5 6">
    <name type="scientific">Candidatus Opimibacter skivensis</name>
    <dbReference type="NCBI Taxonomy" id="2982028"/>
    <lineage>
        <taxon>Bacteria</taxon>
        <taxon>Pseudomonadati</taxon>
        <taxon>Bacteroidota</taxon>
        <taxon>Saprospiria</taxon>
        <taxon>Saprospirales</taxon>
        <taxon>Saprospiraceae</taxon>
        <taxon>Candidatus Opimibacter</taxon>
    </lineage>
</organism>
<feature type="transmembrane region" description="Helical" evidence="4">
    <location>
        <begin position="267"/>
        <end position="291"/>
    </location>
</feature>
<dbReference type="Pfam" id="PF13181">
    <property type="entry name" value="TPR_8"/>
    <property type="match status" value="1"/>
</dbReference>
<evidence type="ECO:0000256" key="1">
    <source>
        <dbReference type="ARBA" id="ARBA00022737"/>
    </source>
</evidence>
<proteinExistence type="predicted"/>
<dbReference type="Proteomes" id="UP000808337">
    <property type="component" value="Unassembled WGS sequence"/>
</dbReference>
<feature type="transmembrane region" description="Helical" evidence="4">
    <location>
        <begin position="359"/>
        <end position="378"/>
    </location>
</feature>
<accession>A0A9D7SSN9</accession>
<dbReference type="PROSITE" id="PS50005">
    <property type="entry name" value="TPR"/>
    <property type="match status" value="4"/>
</dbReference>
<dbReference type="InterPro" id="IPR052346">
    <property type="entry name" value="O-mannosyl-transferase_TMTC"/>
</dbReference>
<keyword evidence="4" id="KW-0812">Transmembrane</keyword>
<dbReference type="Gene3D" id="1.25.40.10">
    <property type="entry name" value="Tetratricopeptide repeat domain"/>
    <property type="match status" value="2"/>
</dbReference>
<dbReference type="AlphaFoldDB" id="A0A9D7SSN9"/>
<dbReference type="EMBL" id="JADKGY010000006">
    <property type="protein sequence ID" value="MBK9982367.1"/>
    <property type="molecule type" value="Genomic_DNA"/>
</dbReference>
<feature type="repeat" description="TPR" evidence="3">
    <location>
        <begin position="426"/>
        <end position="459"/>
    </location>
</feature>
<dbReference type="PANTHER" id="PTHR44227:SF3">
    <property type="entry name" value="PROTEIN O-MANNOSYL-TRANSFERASE TMTC4"/>
    <property type="match status" value="1"/>
</dbReference>
<feature type="transmembrane region" description="Helical" evidence="4">
    <location>
        <begin position="329"/>
        <end position="347"/>
    </location>
</feature>
<feature type="transmembrane region" description="Helical" evidence="4">
    <location>
        <begin position="136"/>
        <end position="156"/>
    </location>
</feature>
<dbReference type="InterPro" id="IPR019734">
    <property type="entry name" value="TPR_rpt"/>
</dbReference>
<dbReference type="PROSITE" id="PS50293">
    <property type="entry name" value="TPR_REGION"/>
    <property type="match status" value="3"/>
</dbReference>
<evidence type="ECO:0000313" key="6">
    <source>
        <dbReference type="Proteomes" id="UP000808337"/>
    </source>
</evidence>
<comment type="caution">
    <text evidence="5">The sequence shown here is derived from an EMBL/GenBank/DDBJ whole genome shotgun (WGS) entry which is preliminary data.</text>
</comment>
<keyword evidence="4" id="KW-0472">Membrane</keyword>